<organism evidence="1 2">
    <name type="scientific">Zizania palustris</name>
    <name type="common">Northern wild rice</name>
    <dbReference type="NCBI Taxonomy" id="103762"/>
    <lineage>
        <taxon>Eukaryota</taxon>
        <taxon>Viridiplantae</taxon>
        <taxon>Streptophyta</taxon>
        <taxon>Embryophyta</taxon>
        <taxon>Tracheophyta</taxon>
        <taxon>Spermatophyta</taxon>
        <taxon>Magnoliopsida</taxon>
        <taxon>Liliopsida</taxon>
        <taxon>Poales</taxon>
        <taxon>Poaceae</taxon>
        <taxon>BOP clade</taxon>
        <taxon>Oryzoideae</taxon>
        <taxon>Oryzeae</taxon>
        <taxon>Zizaniinae</taxon>
        <taxon>Zizania</taxon>
    </lineage>
</organism>
<gene>
    <name evidence="1" type="ORF">GUJ93_ZPchr0008g13901</name>
</gene>
<proteinExistence type="predicted"/>
<dbReference type="OrthoDB" id="719497at2759"/>
<evidence type="ECO:0000313" key="1">
    <source>
        <dbReference type="EMBL" id="KAG8047259.1"/>
    </source>
</evidence>
<evidence type="ECO:0000313" key="2">
    <source>
        <dbReference type="Proteomes" id="UP000729402"/>
    </source>
</evidence>
<name>A0A8J5RWY2_ZIZPA</name>
<protein>
    <submittedName>
        <fullName evidence="1">Uncharacterized protein</fullName>
    </submittedName>
</protein>
<dbReference type="AlphaFoldDB" id="A0A8J5RWY2"/>
<comment type="caution">
    <text evidence="1">The sequence shown here is derived from an EMBL/GenBank/DDBJ whole genome shotgun (WGS) entry which is preliminary data.</text>
</comment>
<keyword evidence="2" id="KW-1185">Reference proteome</keyword>
<reference evidence="1" key="1">
    <citation type="journal article" date="2021" name="bioRxiv">
        <title>Whole Genome Assembly and Annotation of Northern Wild Rice, Zizania palustris L., Supports a Whole Genome Duplication in the Zizania Genus.</title>
        <authorList>
            <person name="Haas M."/>
            <person name="Kono T."/>
            <person name="Macchietto M."/>
            <person name="Millas R."/>
            <person name="McGilp L."/>
            <person name="Shao M."/>
            <person name="Duquette J."/>
            <person name="Hirsch C.N."/>
            <person name="Kimball J."/>
        </authorList>
    </citation>
    <scope>NUCLEOTIDE SEQUENCE</scope>
    <source>
        <tissue evidence="1">Fresh leaf tissue</tissue>
    </source>
</reference>
<dbReference type="EMBL" id="JAAALK010000290">
    <property type="protein sequence ID" value="KAG8047259.1"/>
    <property type="molecule type" value="Genomic_DNA"/>
</dbReference>
<accession>A0A8J5RWY2</accession>
<reference evidence="1" key="2">
    <citation type="submission" date="2021-02" db="EMBL/GenBank/DDBJ databases">
        <authorList>
            <person name="Kimball J.A."/>
            <person name="Haas M.W."/>
            <person name="Macchietto M."/>
            <person name="Kono T."/>
            <person name="Duquette J."/>
            <person name="Shao M."/>
        </authorList>
    </citation>
    <scope>NUCLEOTIDE SEQUENCE</scope>
    <source>
        <tissue evidence="1">Fresh leaf tissue</tissue>
    </source>
</reference>
<dbReference type="Proteomes" id="UP000729402">
    <property type="component" value="Unassembled WGS sequence"/>
</dbReference>
<sequence length="78" mass="9077">MPAAHIVTVVPYVGLACEVVVGSPMTPSEKRVYKATNRHAEGKIPVYAVVFNFLDVRYYDNEWELQRWFRINTMMTIR</sequence>